<dbReference type="InterPro" id="IPR029058">
    <property type="entry name" value="AB_hydrolase_fold"/>
</dbReference>
<dbReference type="Gene3D" id="3.40.50.1820">
    <property type="entry name" value="alpha/beta hydrolase"/>
    <property type="match status" value="1"/>
</dbReference>
<dbReference type="SMR" id="A0A3G8JUW9"/>
<evidence type="ECO:0000256" key="2">
    <source>
        <dbReference type="ARBA" id="ARBA00010515"/>
    </source>
</evidence>
<dbReference type="GO" id="GO:0016787">
    <property type="term" value="F:hydrolase activity"/>
    <property type="evidence" value="ECO:0007669"/>
    <property type="project" value="UniProtKB-KW"/>
</dbReference>
<evidence type="ECO:0000256" key="3">
    <source>
        <dbReference type="ARBA" id="ARBA00022801"/>
    </source>
</evidence>
<dbReference type="Proteomes" id="UP000271469">
    <property type="component" value="Chromosome"/>
</dbReference>
<dbReference type="InterPro" id="IPR019826">
    <property type="entry name" value="Carboxylesterase_B_AS"/>
</dbReference>
<gene>
    <name evidence="6" type="primary">pnbA_4</name>
    <name evidence="6" type="ORF">D7316_04562</name>
</gene>
<name>A0A3G8JUW9_9ACTN</name>
<dbReference type="EMBL" id="CP033972">
    <property type="protein sequence ID" value="AZG47950.1"/>
    <property type="molecule type" value="Genomic_DNA"/>
</dbReference>
<dbReference type="Pfam" id="PF00135">
    <property type="entry name" value="COesterase"/>
    <property type="match status" value="1"/>
</dbReference>
<dbReference type="InterPro" id="IPR002018">
    <property type="entry name" value="CarbesteraseB"/>
</dbReference>
<dbReference type="PROSITE" id="PS00941">
    <property type="entry name" value="CARBOXYLESTERASE_B_2"/>
    <property type="match status" value="1"/>
</dbReference>
<evidence type="ECO:0000256" key="1">
    <source>
        <dbReference type="ARBA" id="ARBA00005964"/>
    </source>
</evidence>
<dbReference type="InterPro" id="IPR002168">
    <property type="entry name" value="Lipase_GDXG_HIS_AS"/>
</dbReference>
<dbReference type="InterPro" id="IPR019819">
    <property type="entry name" value="Carboxylesterase_B_CS"/>
</dbReference>
<evidence type="ECO:0000313" key="7">
    <source>
        <dbReference type="Proteomes" id="UP000271469"/>
    </source>
</evidence>
<dbReference type="EC" id="3.1.1.-" evidence="4"/>
<sequence length="520" mass="55799">MLGDMTSFDSRVTTADGIVEGARGKRSRRGTISWKGIPFAAPPVAGLRFRDPQPVHPWPGVRDCTRFGKAAIQEKRFTAVAPGRYQPMGEDCLTLNVFAPDRVATAPRPVMVFIHGGAYILGTAATPLYEGSLLARSQDVIVVTVQYRFGPFGYLDFGAYSDDDRPFDSNLGLKDQVAALQWVQRNIAAFGGDPDNVTVFGESAGGSAVMSLLSAPAAKGLFARAIAESPAPELVISRDAARIYADEFLRLLRDPQRRSTAVDPAAEPIAPDEARALLARASAQDILRTGNKLMKFAQHAEVGDPIPFGPVIDGDYLPGSPLEMAASGTTLPVPLIIGSNHDEGQLFSRLWNVLPDAEKALVRVNDEQDRKEIAALYDGGDSDLVQLSADAVFWAPMVAFAEAHGAVAPTYVYRYDFRTRLLAATGLGATHATEMFAVFGAYRTAIGAGLAVGDWRSTGRVIADVQDRWGAFATAGAPGAGWPTYDAESRRVLIIDDPDRVQTDPDGARRVAWGKVHASA</sequence>
<evidence type="ECO:0000313" key="6">
    <source>
        <dbReference type="EMBL" id="AZG47950.1"/>
    </source>
</evidence>
<dbReference type="SUPFAM" id="SSF53474">
    <property type="entry name" value="alpha/beta-Hydrolases"/>
    <property type="match status" value="1"/>
</dbReference>
<dbReference type="PROSITE" id="PS01173">
    <property type="entry name" value="LIPASE_GDXG_HIS"/>
    <property type="match status" value="1"/>
</dbReference>
<dbReference type="PANTHER" id="PTHR11559">
    <property type="entry name" value="CARBOXYLESTERASE"/>
    <property type="match status" value="1"/>
</dbReference>
<feature type="domain" description="Carboxylesterase type B" evidence="5">
    <location>
        <begin position="10"/>
        <end position="503"/>
    </location>
</feature>
<comment type="similarity">
    <text evidence="1 4">Belongs to the type-B carboxylesterase/lipase family.</text>
</comment>
<dbReference type="KEGG" id="gom:D7316_04562"/>
<comment type="similarity">
    <text evidence="2">Belongs to the 'GDXG' lipolytic enzyme family.</text>
</comment>
<dbReference type="AlphaFoldDB" id="A0A3G8JUW9"/>
<evidence type="ECO:0000256" key="4">
    <source>
        <dbReference type="RuleBase" id="RU361235"/>
    </source>
</evidence>
<accession>A0A3G8JUW9</accession>
<keyword evidence="7" id="KW-1185">Reference proteome</keyword>
<reference evidence="6 7" key="1">
    <citation type="submission" date="2018-11" db="EMBL/GenBank/DDBJ databases">
        <title>Gordonia insulae sp. nov., isolated from an island soil.</title>
        <authorList>
            <person name="Kim Y.S."/>
            <person name="Kim S.B."/>
        </authorList>
    </citation>
    <scope>NUCLEOTIDE SEQUENCE [LARGE SCALE GENOMIC DNA]</scope>
    <source>
        <strain evidence="6 7">MMS17-SY073</strain>
    </source>
</reference>
<keyword evidence="3 4" id="KW-0378">Hydrolase</keyword>
<protein>
    <recommendedName>
        <fullName evidence="4">Carboxylic ester hydrolase</fullName>
        <ecNumber evidence="4">3.1.1.-</ecNumber>
    </recommendedName>
</protein>
<organism evidence="6 7">
    <name type="scientific">Gordonia insulae</name>
    <dbReference type="NCBI Taxonomy" id="2420509"/>
    <lineage>
        <taxon>Bacteria</taxon>
        <taxon>Bacillati</taxon>
        <taxon>Actinomycetota</taxon>
        <taxon>Actinomycetes</taxon>
        <taxon>Mycobacteriales</taxon>
        <taxon>Gordoniaceae</taxon>
        <taxon>Gordonia</taxon>
    </lineage>
</organism>
<dbReference type="InterPro" id="IPR050309">
    <property type="entry name" value="Type-B_Carboxylest/Lipase"/>
</dbReference>
<dbReference type="PROSITE" id="PS00122">
    <property type="entry name" value="CARBOXYLESTERASE_B_1"/>
    <property type="match status" value="1"/>
</dbReference>
<proteinExistence type="inferred from homology"/>
<evidence type="ECO:0000259" key="5">
    <source>
        <dbReference type="Pfam" id="PF00135"/>
    </source>
</evidence>